<accession>A0A3P3QJ95</accession>
<protein>
    <submittedName>
        <fullName evidence="5">DNA-protecting protein DprA</fullName>
    </submittedName>
</protein>
<dbReference type="Pfam" id="PF17782">
    <property type="entry name" value="WHD_DprA"/>
    <property type="match status" value="1"/>
</dbReference>
<dbReference type="Proteomes" id="UP000276260">
    <property type="component" value="Unassembled WGS sequence"/>
</dbReference>
<dbReference type="PANTHER" id="PTHR43022:SF1">
    <property type="entry name" value="PROTEIN SMF"/>
    <property type="match status" value="1"/>
</dbReference>
<evidence type="ECO:0000256" key="1">
    <source>
        <dbReference type="ARBA" id="ARBA00006525"/>
    </source>
</evidence>
<feature type="domain" description="Smf/DprA SLOG" evidence="2">
    <location>
        <begin position="77"/>
        <end position="285"/>
    </location>
</feature>
<evidence type="ECO:0000313" key="6">
    <source>
        <dbReference type="Proteomes" id="UP000276260"/>
    </source>
</evidence>
<keyword evidence="6" id="KW-1185">Reference proteome</keyword>
<dbReference type="InterPro" id="IPR041614">
    <property type="entry name" value="DprA_WH"/>
</dbReference>
<organism evidence="5 6">
    <name type="scientific">Rheinheimera mesophila</name>
    <dbReference type="NCBI Taxonomy" id="1547515"/>
    <lineage>
        <taxon>Bacteria</taxon>
        <taxon>Pseudomonadati</taxon>
        <taxon>Pseudomonadota</taxon>
        <taxon>Gammaproteobacteria</taxon>
        <taxon>Chromatiales</taxon>
        <taxon>Chromatiaceae</taxon>
        <taxon>Rheinheimera</taxon>
    </lineage>
</organism>
<evidence type="ECO:0000259" key="4">
    <source>
        <dbReference type="Pfam" id="PF25317"/>
    </source>
</evidence>
<dbReference type="EMBL" id="RRCF01000003">
    <property type="protein sequence ID" value="RRJ20423.1"/>
    <property type="molecule type" value="Genomic_DNA"/>
</dbReference>
<comment type="caution">
    <text evidence="5">The sequence shown here is derived from an EMBL/GenBank/DDBJ whole genome shotgun (WGS) entry which is preliminary data.</text>
</comment>
<dbReference type="InterPro" id="IPR057666">
    <property type="entry name" value="DrpA_SLOG"/>
</dbReference>
<dbReference type="RefSeq" id="WP_046519775.1">
    <property type="nucleotide sequence ID" value="NZ_LAVS01000017.1"/>
</dbReference>
<dbReference type="SUPFAM" id="SSF102405">
    <property type="entry name" value="MCP/YpsA-like"/>
    <property type="match status" value="1"/>
</dbReference>
<dbReference type="InterPro" id="IPR057338">
    <property type="entry name" value="DprA_SAM"/>
</dbReference>
<evidence type="ECO:0000259" key="3">
    <source>
        <dbReference type="Pfam" id="PF17782"/>
    </source>
</evidence>
<comment type="similarity">
    <text evidence="1">Belongs to the DprA/Smf family.</text>
</comment>
<sequence>MDDLEHWIRLAAIPSIDRLKHQQWAELVSVADFQQLDDHQLQQLGFTAGQIQCHRAVTAQRIEHCLEWLHSSPEHHFIRYTDPLYPELLSQIKQPPFALFIKGNPALLNEAQIAIVGSRQPTATGKQVAFNFAADLCRLGLTVTSGMAKGIDGCSHRGALSVKGNTIAVLGHGFDTVYPAQHKELAMEIANSGALVSEFLPDVPPKADHFPLRNRIVVGLSLGTLVVEAALKSGSLISAGYAAEYSRELFVIPGSIYNPQAAGCHQLIQQGAKLTTCVADIIEEWSFLQNNGLSPIKDKEKNLQTGLFDDGLLANVGDEATAIDLIAERSGLSVAQVSIELLQLELAGEVAAVPGGYIRVRRA</sequence>
<evidence type="ECO:0000259" key="2">
    <source>
        <dbReference type="Pfam" id="PF02481"/>
    </source>
</evidence>
<dbReference type="NCBIfam" id="TIGR00732">
    <property type="entry name" value="dprA"/>
    <property type="match status" value="1"/>
</dbReference>
<reference evidence="5 6" key="1">
    <citation type="submission" date="2018-11" db="EMBL/GenBank/DDBJ databases">
        <title>Draft genome analysis of Rheinheimera mesophila isolated from an industrial waste site.</title>
        <authorList>
            <person name="Yu Q."/>
            <person name="Qi Y."/>
            <person name="Zhang H."/>
            <person name="Lu Y."/>
            <person name="Pu J."/>
        </authorList>
    </citation>
    <scope>NUCLEOTIDE SEQUENCE [LARGE SCALE GENOMIC DNA]</scope>
    <source>
        <strain evidence="5 6">IITR13</strain>
    </source>
</reference>
<dbReference type="Gene3D" id="1.10.10.10">
    <property type="entry name" value="Winged helix-like DNA-binding domain superfamily/Winged helix DNA-binding domain"/>
    <property type="match status" value="1"/>
</dbReference>
<feature type="domain" description="Smf/DprA SAM" evidence="4">
    <location>
        <begin position="1"/>
        <end position="67"/>
    </location>
</feature>
<proteinExistence type="inferred from homology"/>
<dbReference type="PANTHER" id="PTHR43022">
    <property type="entry name" value="PROTEIN SMF"/>
    <property type="match status" value="1"/>
</dbReference>
<dbReference type="AlphaFoldDB" id="A0A3P3QJ95"/>
<dbReference type="InterPro" id="IPR036388">
    <property type="entry name" value="WH-like_DNA-bd_sf"/>
</dbReference>
<dbReference type="Pfam" id="PF02481">
    <property type="entry name" value="DNA_processg_A"/>
    <property type="match status" value="1"/>
</dbReference>
<dbReference type="OrthoDB" id="9785707at2"/>
<evidence type="ECO:0000313" key="5">
    <source>
        <dbReference type="EMBL" id="RRJ20423.1"/>
    </source>
</evidence>
<name>A0A3P3QJ95_9GAMM</name>
<dbReference type="Gene3D" id="3.40.50.450">
    <property type="match status" value="1"/>
</dbReference>
<dbReference type="Pfam" id="PF25317">
    <property type="entry name" value="SAM_SMF"/>
    <property type="match status" value="1"/>
</dbReference>
<dbReference type="InterPro" id="IPR003488">
    <property type="entry name" value="DprA"/>
</dbReference>
<feature type="domain" description="DprA winged helix" evidence="3">
    <location>
        <begin position="312"/>
        <end position="356"/>
    </location>
</feature>
<gene>
    <name evidence="5" type="primary">dprA</name>
    <name evidence="5" type="ORF">EIK76_12955</name>
</gene>
<dbReference type="GO" id="GO:0009294">
    <property type="term" value="P:DNA-mediated transformation"/>
    <property type="evidence" value="ECO:0007669"/>
    <property type="project" value="InterPro"/>
</dbReference>